<sequence>MAKTKPVRRVSYAAKNQSELSAVKSRQESARAYISSEAGRDEKAAAQNAEPTKTSEAAESQAPAVNRKPKRQGSTEVAQTPEAETKPEAVENPGPSRRGAQRATELGPKKKRNGLVQWLPAERAQLQAVADRLEVPWQDVEKALLKNARDRFNGMTVQQAETLGSESKHQLDATKGEGASGIRANAFASEAVFAAIRTGMNDRLNLISDYRIVSAVFRHLALEALKEWEKEAAS</sequence>
<protein>
    <submittedName>
        <fullName evidence="2">Uncharacterized protein</fullName>
    </submittedName>
</protein>
<keyword evidence="3" id="KW-1185">Reference proteome</keyword>
<feature type="compositionally biased region" description="Polar residues" evidence="1">
    <location>
        <begin position="49"/>
        <end position="58"/>
    </location>
</feature>
<name>A0A1I2E5S8_9RHOB</name>
<dbReference type="EMBL" id="FOMS01000020">
    <property type="protein sequence ID" value="SFE87841.1"/>
    <property type="molecule type" value="Genomic_DNA"/>
</dbReference>
<dbReference type="RefSeq" id="WP_149758710.1">
    <property type="nucleotide sequence ID" value="NZ_FOMS01000020.1"/>
</dbReference>
<feature type="region of interest" description="Disordered" evidence="1">
    <location>
        <begin position="15"/>
        <end position="113"/>
    </location>
</feature>
<proteinExistence type="predicted"/>
<accession>A0A1I2E5S8</accession>
<gene>
    <name evidence="2" type="ORF">SAMN04515678_12052</name>
</gene>
<evidence type="ECO:0000256" key="1">
    <source>
        <dbReference type="SAM" id="MobiDB-lite"/>
    </source>
</evidence>
<dbReference type="Proteomes" id="UP000325289">
    <property type="component" value="Unassembled WGS sequence"/>
</dbReference>
<evidence type="ECO:0000313" key="2">
    <source>
        <dbReference type="EMBL" id="SFE87841.1"/>
    </source>
</evidence>
<dbReference type="AlphaFoldDB" id="A0A1I2E5S8"/>
<reference evidence="2 3" key="1">
    <citation type="submission" date="2016-10" db="EMBL/GenBank/DDBJ databases">
        <authorList>
            <person name="Varghese N."/>
            <person name="Submissions S."/>
        </authorList>
    </citation>
    <scope>NUCLEOTIDE SEQUENCE [LARGE SCALE GENOMIC DNA]</scope>
    <source>
        <strain evidence="3">YIM D21,KCTC 23444,ACCC 10710</strain>
    </source>
</reference>
<evidence type="ECO:0000313" key="3">
    <source>
        <dbReference type="Proteomes" id="UP000325289"/>
    </source>
</evidence>
<organism evidence="2 3">
    <name type="scientific">Roseivivax sediminis</name>
    <dbReference type="NCBI Taxonomy" id="936889"/>
    <lineage>
        <taxon>Bacteria</taxon>
        <taxon>Pseudomonadati</taxon>
        <taxon>Pseudomonadota</taxon>
        <taxon>Alphaproteobacteria</taxon>
        <taxon>Rhodobacterales</taxon>
        <taxon>Roseobacteraceae</taxon>
        <taxon>Roseivivax</taxon>
    </lineage>
</organism>